<dbReference type="InterPro" id="IPR001296">
    <property type="entry name" value="Glyco_trans_1"/>
</dbReference>
<dbReference type="PANTHER" id="PTHR45947">
    <property type="entry name" value="SULFOQUINOVOSYL TRANSFERASE SQD2"/>
    <property type="match status" value="1"/>
</dbReference>
<reference evidence="3 4" key="1">
    <citation type="journal article" date="2015" name="Nature">
        <title>rRNA introns, odd ribosomes, and small enigmatic genomes across a large radiation of phyla.</title>
        <authorList>
            <person name="Brown C.T."/>
            <person name="Hug L.A."/>
            <person name="Thomas B.C."/>
            <person name="Sharon I."/>
            <person name="Castelle C.J."/>
            <person name="Singh A."/>
            <person name="Wilkins M.J."/>
            <person name="Williams K.H."/>
            <person name="Banfield J.F."/>
        </authorList>
    </citation>
    <scope>NUCLEOTIDE SEQUENCE [LARGE SCALE GENOMIC DNA]</scope>
</reference>
<dbReference type="InterPro" id="IPR050194">
    <property type="entry name" value="Glycosyltransferase_grp1"/>
</dbReference>
<dbReference type="Pfam" id="PF13439">
    <property type="entry name" value="Glyco_transf_4"/>
    <property type="match status" value="1"/>
</dbReference>
<comment type="caution">
    <text evidence="3">The sequence shown here is derived from an EMBL/GenBank/DDBJ whole genome shotgun (WGS) entry which is preliminary data.</text>
</comment>
<keyword evidence="3" id="KW-0808">Transferase</keyword>
<dbReference type="AlphaFoldDB" id="A0A0G0KV19"/>
<evidence type="ECO:0000259" key="1">
    <source>
        <dbReference type="Pfam" id="PF00534"/>
    </source>
</evidence>
<dbReference type="EMBL" id="LBVJ01000045">
    <property type="protein sequence ID" value="KKQ82587.1"/>
    <property type="molecule type" value="Genomic_DNA"/>
</dbReference>
<organism evidence="3 4">
    <name type="scientific">Candidatus Woesebacteria bacterium GW2011_GWA1_38_8</name>
    <dbReference type="NCBI Taxonomy" id="1618547"/>
    <lineage>
        <taxon>Bacteria</taxon>
        <taxon>Candidatus Woeseibacteriota</taxon>
    </lineage>
</organism>
<evidence type="ECO:0000259" key="2">
    <source>
        <dbReference type="Pfam" id="PF13439"/>
    </source>
</evidence>
<proteinExistence type="predicted"/>
<evidence type="ECO:0000313" key="4">
    <source>
        <dbReference type="Proteomes" id="UP000034710"/>
    </source>
</evidence>
<dbReference type="Proteomes" id="UP000034710">
    <property type="component" value="Unassembled WGS sequence"/>
</dbReference>
<feature type="domain" description="Glycosyl transferase family 1" evidence="1">
    <location>
        <begin position="210"/>
        <end position="372"/>
    </location>
</feature>
<dbReference type="GO" id="GO:0016757">
    <property type="term" value="F:glycosyltransferase activity"/>
    <property type="evidence" value="ECO:0007669"/>
    <property type="project" value="InterPro"/>
</dbReference>
<dbReference type="Gene3D" id="3.40.50.2000">
    <property type="entry name" value="Glycogen Phosphorylase B"/>
    <property type="match status" value="2"/>
</dbReference>
<gene>
    <name evidence="3" type="ORF">UT06_C0045G0004</name>
</gene>
<dbReference type="PANTHER" id="PTHR45947:SF3">
    <property type="entry name" value="SULFOQUINOVOSYL TRANSFERASE SQD2"/>
    <property type="match status" value="1"/>
</dbReference>
<dbReference type="PATRIC" id="fig|1618547.3.peg.1037"/>
<dbReference type="SUPFAM" id="SSF53756">
    <property type="entry name" value="UDP-Glycosyltransferase/glycogen phosphorylase"/>
    <property type="match status" value="1"/>
</dbReference>
<dbReference type="InterPro" id="IPR028098">
    <property type="entry name" value="Glyco_trans_4-like_N"/>
</dbReference>
<accession>A0A0G0KV19</accession>
<feature type="domain" description="Glycosyltransferase subfamily 4-like N-terminal" evidence="2">
    <location>
        <begin position="13"/>
        <end position="206"/>
    </location>
</feature>
<name>A0A0G0KV19_9BACT</name>
<dbReference type="Pfam" id="PF00534">
    <property type="entry name" value="Glycos_transf_1"/>
    <property type="match status" value="1"/>
</dbReference>
<evidence type="ECO:0000313" key="3">
    <source>
        <dbReference type="EMBL" id="KKQ82587.1"/>
    </source>
</evidence>
<sequence>MKIALMHDYIKEYGGAERVLKVLSEMYPKAPIYTAFSVKGSTAEKAFKGTEIHESWLAPLLKIGKLYSPLRFLIPAIWGSFDLSKYDFVITSCSWYITRGFKIGPRTKVIAYCHTPPRWLYGYETSVGFTKYWPVKIYAAIVGHFLRMYDYVSAQEPKRNPKSEIRNPKITAGVDVFIANSENVKRRIEKFYRREATVVYPPVNVEKIIEETKNLRNEENENYFLIVSRLVGAKGIEDVISAFETKDLSKYKLKIVGEKTGFMNYESGFKNENKNIEFLGRVGDEKLWELYAGATGFLALARDEDFGMTVVEAQAAGTPVIAFNGGGFKESVIDGVTGLLINDTDEKTLREAIEKFNKIKWDRKKLQENAKRFSRERFLRDFRGFVRKVIPAD</sequence>
<protein>
    <submittedName>
        <fullName evidence="3">Glycosyl transferase group 1</fullName>
    </submittedName>
</protein>